<gene>
    <name evidence="5" type="primary">kptA</name>
    <name evidence="7" type="ORF">GCU54_16290</name>
</gene>
<reference evidence="7 8" key="1">
    <citation type="submission" date="2019-12" db="EMBL/GenBank/DDBJ databases">
        <title>WGS of CPCC 203550 I12A-02606.</title>
        <authorList>
            <person name="Jiang Z."/>
        </authorList>
    </citation>
    <scope>NUCLEOTIDE SEQUENCE [LARGE SCALE GENOMIC DNA]</scope>
    <source>
        <strain evidence="7 8">I12A-02606</strain>
    </source>
</reference>
<evidence type="ECO:0000256" key="4">
    <source>
        <dbReference type="ARBA" id="ARBA00025212"/>
    </source>
</evidence>
<dbReference type="InterPro" id="IPR042081">
    <property type="entry name" value="RNA_2'-PTrans_C"/>
</dbReference>
<dbReference type="InterPro" id="IPR022928">
    <property type="entry name" value="RNA_2'-PTrans_KptA"/>
</dbReference>
<organism evidence="7 8">
    <name type="scientific">Geodermatophilus normandii</name>
    <dbReference type="NCBI Taxonomy" id="1137989"/>
    <lineage>
        <taxon>Bacteria</taxon>
        <taxon>Bacillati</taxon>
        <taxon>Actinomycetota</taxon>
        <taxon>Actinomycetes</taxon>
        <taxon>Geodermatophilales</taxon>
        <taxon>Geodermatophilaceae</taxon>
        <taxon>Geodermatophilus</taxon>
    </lineage>
</organism>
<evidence type="ECO:0000256" key="1">
    <source>
        <dbReference type="ARBA" id="ARBA00009836"/>
    </source>
</evidence>
<dbReference type="Pfam" id="PF01885">
    <property type="entry name" value="PTS_2-RNA"/>
    <property type="match status" value="1"/>
</dbReference>
<dbReference type="GO" id="GO:0003950">
    <property type="term" value="F:NAD+ poly-ADP-ribosyltransferase activity"/>
    <property type="evidence" value="ECO:0007669"/>
    <property type="project" value="InterPro"/>
</dbReference>
<dbReference type="SUPFAM" id="SSF56399">
    <property type="entry name" value="ADP-ribosylation"/>
    <property type="match status" value="1"/>
</dbReference>
<dbReference type="AlphaFoldDB" id="A0A6P0GJU4"/>
<evidence type="ECO:0000313" key="8">
    <source>
        <dbReference type="Proteomes" id="UP000471126"/>
    </source>
</evidence>
<dbReference type="PANTHER" id="PTHR12684:SF2">
    <property type="entry name" value="TRNA 2'-PHOSPHOTRANSFERASE 1"/>
    <property type="match status" value="1"/>
</dbReference>
<dbReference type="InterPro" id="IPR002745">
    <property type="entry name" value="Ptrans_KptA/Tpt1"/>
</dbReference>
<evidence type="ECO:0000313" key="7">
    <source>
        <dbReference type="EMBL" id="NEM07559.1"/>
    </source>
</evidence>
<comment type="function">
    <text evidence="4 5">Removes the 2'-phosphate from RNA via an intermediate in which the phosphate is ADP-ribosylated by NAD followed by a presumed transesterification to release the RNA and generate ADP-ribose 1''-2''-cyclic phosphate (APPR&gt;P). May function as an ADP-ribosylase.</text>
</comment>
<proteinExistence type="inferred from homology"/>
<feature type="region of interest" description="Disordered" evidence="6">
    <location>
        <begin position="1"/>
        <end position="60"/>
    </location>
</feature>
<dbReference type="EC" id="2.7.1.-" evidence="5"/>
<dbReference type="InterPro" id="IPR042080">
    <property type="entry name" value="RNA_2'-PTrans_N"/>
</dbReference>
<dbReference type="GO" id="GO:0006388">
    <property type="term" value="P:tRNA splicing, via endonucleolytic cleavage and ligation"/>
    <property type="evidence" value="ECO:0007669"/>
    <property type="project" value="UniProtKB-UniRule"/>
</dbReference>
<comment type="caution">
    <text evidence="7">The sequence shown here is derived from an EMBL/GenBank/DDBJ whole genome shotgun (WGS) entry which is preliminary data.</text>
</comment>
<accession>A0A6P0GJU4</accession>
<evidence type="ECO:0000256" key="3">
    <source>
        <dbReference type="ARBA" id="ARBA00023027"/>
    </source>
</evidence>
<protein>
    <recommendedName>
        <fullName evidence="5">Probable RNA 2'-phosphotransferase</fullName>
        <ecNumber evidence="5">2.7.1.-</ecNumber>
    </recommendedName>
</protein>
<dbReference type="HAMAP" id="MF_00299">
    <property type="entry name" value="KptA"/>
    <property type="match status" value="1"/>
</dbReference>
<sequence>MRRTRRPARSRRPRCPRRRRPATRPSCRSRVPPIGRPDANRLADERLDPHPARVAQGRSGDVVPVSKRLSYVLRHRPDSIGVTLDEAGWVDVGVLLDALAAHGLPPTREDLDRVVAGNDKRRFAYDDGGTRIRASQGHSVPVALGYAAEPPPAVLFHGTPVRTMPAVLADGLRPGRRHAVHLSPDEATARTVGERRGRAAVLRVDAAGLAAAGAVFTRSANGVWLVEAVPPAYLTVLDG</sequence>
<dbReference type="EMBL" id="JAAGWE010000028">
    <property type="protein sequence ID" value="NEM07559.1"/>
    <property type="molecule type" value="Genomic_DNA"/>
</dbReference>
<comment type="similarity">
    <text evidence="1 5">Belongs to the KptA/TPT1 family.</text>
</comment>
<dbReference type="PANTHER" id="PTHR12684">
    <property type="entry name" value="PUTATIVE PHOSPHOTRANSFERASE"/>
    <property type="match status" value="1"/>
</dbReference>
<dbReference type="Gene3D" id="3.20.170.30">
    <property type="match status" value="1"/>
</dbReference>
<evidence type="ECO:0000256" key="2">
    <source>
        <dbReference type="ARBA" id="ARBA00022679"/>
    </source>
</evidence>
<dbReference type="Gene3D" id="1.10.10.970">
    <property type="entry name" value="RNA 2'-phosphotransferase, Tpt1/KptA family, N-terminal domain"/>
    <property type="match status" value="1"/>
</dbReference>
<name>A0A6P0GJU4_9ACTN</name>
<keyword evidence="3 5" id="KW-0520">NAD</keyword>
<feature type="compositionally biased region" description="Basic residues" evidence="6">
    <location>
        <begin position="1"/>
        <end position="22"/>
    </location>
</feature>
<feature type="compositionally biased region" description="Basic and acidic residues" evidence="6">
    <location>
        <begin position="38"/>
        <end position="51"/>
    </location>
</feature>
<dbReference type="Proteomes" id="UP000471126">
    <property type="component" value="Unassembled WGS sequence"/>
</dbReference>
<keyword evidence="2 5" id="KW-0808">Transferase</keyword>
<evidence type="ECO:0000256" key="5">
    <source>
        <dbReference type="HAMAP-Rule" id="MF_00299"/>
    </source>
</evidence>
<dbReference type="GO" id="GO:0000215">
    <property type="term" value="F:tRNA 2'-phosphotransferase activity"/>
    <property type="evidence" value="ECO:0007669"/>
    <property type="project" value="TreeGrafter"/>
</dbReference>
<evidence type="ECO:0000256" key="6">
    <source>
        <dbReference type="SAM" id="MobiDB-lite"/>
    </source>
</evidence>